<dbReference type="Proteomes" id="UP001176961">
    <property type="component" value="Unassembled WGS sequence"/>
</dbReference>
<evidence type="ECO:0000256" key="1">
    <source>
        <dbReference type="SAM" id="MobiDB-lite"/>
    </source>
</evidence>
<feature type="compositionally biased region" description="Acidic residues" evidence="1">
    <location>
        <begin position="58"/>
        <end position="68"/>
    </location>
</feature>
<sequence length="68" mass="7809">MSMRKGFFTKLMKLVGRGNQVQSSRKCLAQLYEQRKKQGQRSSMSSHLSQIEPMPTILEEDESALNAY</sequence>
<dbReference type="EMBL" id="CATQJL010000001">
    <property type="protein sequence ID" value="CAJ0590872.1"/>
    <property type="molecule type" value="Genomic_DNA"/>
</dbReference>
<feature type="compositionally biased region" description="Polar residues" evidence="1">
    <location>
        <begin position="40"/>
        <end position="49"/>
    </location>
</feature>
<reference evidence="2" key="1">
    <citation type="submission" date="2023-07" db="EMBL/GenBank/DDBJ databases">
        <authorList>
            <consortium name="CYATHOMIX"/>
        </authorList>
    </citation>
    <scope>NUCLEOTIDE SEQUENCE</scope>
    <source>
        <strain evidence="2">N/A</strain>
    </source>
</reference>
<dbReference type="AlphaFoldDB" id="A0AA36GE40"/>
<keyword evidence="3" id="KW-1185">Reference proteome</keyword>
<protein>
    <submittedName>
        <fullName evidence="2">Uncharacterized protein</fullName>
    </submittedName>
</protein>
<evidence type="ECO:0000313" key="2">
    <source>
        <dbReference type="EMBL" id="CAJ0590872.1"/>
    </source>
</evidence>
<gene>
    <name evidence="2" type="ORF">CYNAS_LOCUS2855</name>
</gene>
<comment type="caution">
    <text evidence="2">The sequence shown here is derived from an EMBL/GenBank/DDBJ whole genome shotgun (WGS) entry which is preliminary data.</text>
</comment>
<feature type="region of interest" description="Disordered" evidence="1">
    <location>
        <begin position="33"/>
        <end position="68"/>
    </location>
</feature>
<accession>A0AA36GE40</accession>
<name>A0AA36GE40_CYLNA</name>
<organism evidence="2 3">
    <name type="scientific">Cylicocyclus nassatus</name>
    <name type="common">Nematode worm</name>
    <dbReference type="NCBI Taxonomy" id="53992"/>
    <lineage>
        <taxon>Eukaryota</taxon>
        <taxon>Metazoa</taxon>
        <taxon>Ecdysozoa</taxon>
        <taxon>Nematoda</taxon>
        <taxon>Chromadorea</taxon>
        <taxon>Rhabditida</taxon>
        <taxon>Rhabditina</taxon>
        <taxon>Rhabditomorpha</taxon>
        <taxon>Strongyloidea</taxon>
        <taxon>Strongylidae</taxon>
        <taxon>Cylicocyclus</taxon>
    </lineage>
</organism>
<proteinExistence type="predicted"/>
<evidence type="ECO:0000313" key="3">
    <source>
        <dbReference type="Proteomes" id="UP001176961"/>
    </source>
</evidence>